<comment type="similarity">
    <text evidence="9">Belongs to the peptidase M15D family.</text>
</comment>
<dbReference type="GO" id="GO:0160237">
    <property type="term" value="F:D-Ala-D-Ala dipeptidase activity"/>
    <property type="evidence" value="ECO:0007669"/>
    <property type="project" value="UniProtKB-EC"/>
</dbReference>
<dbReference type="AlphaFoldDB" id="A0A521B1D0"/>
<evidence type="ECO:0000313" key="12">
    <source>
        <dbReference type="Proteomes" id="UP000315971"/>
    </source>
</evidence>
<comment type="cofactor">
    <cofactor evidence="9">
        <name>Zn(2+)</name>
        <dbReference type="ChEBI" id="CHEBI:29105"/>
    </cofactor>
    <text evidence="9">Binds 1 zinc ion per subunit.</text>
</comment>
<comment type="catalytic activity">
    <reaction evidence="1 9">
        <text>D-alanyl-D-alanine + H2O = 2 D-alanine</text>
        <dbReference type="Rhea" id="RHEA:20661"/>
        <dbReference type="ChEBI" id="CHEBI:15377"/>
        <dbReference type="ChEBI" id="CHEBI:57416"/>
        <dbReference type="ChEBI" id="CHEBI:57822"/>
        <dbReference type="EC" id="3.4.13.22"/>
    </reaction>
</comment>
<dbReference type="GO" id="GO:0006508">
    <property type="term" value="P:proteolysis"/>
    <property type="evidence" value="ECO:0007669"/>
    <property type="project" value="UniProtKB-KW"/>
</dbReference>
<evidence type="ECO:0000256" key="10">
    <source>
        <dbReference type="SAM" id="SignalP"/>
    </source>
</evidence>
<name>A0A521B1D0_9SPHI</name>
<evidence type="ECO:0000256" key="2">
    <source>
        <dbReference type="ARBA" id="ARBA00022670"/>
    </source>
</evidence>
<feature type="active site" description="Proton donor/acceptor" evidence="9">
    <location>
        <position position="205"/>
    </location>
</feature>
<evidence type="ECO:0000256" key="9">
    <source>
        <dbReference type="HAMAP-Rule" id="MF_01924"/>
    </source>
</evidence>
<keyword evidence="10" id="KW-0732">Signal</keyword>
<keyword evidence="6 9" id="KW-0224">Dipeptidase</keyword>
<evidence type="ECO:0000256" key="5">
    <source>
        <dbReference type="ARBA" id="ARBA00022833"/>
    </source>
</evidence>
<sequence length="232" mass="26654">MKILLTTCFGLFVATAFAQEIKPNKYGLKVVSDVEVYKQQVAKDSSNELVEIKKCIPNIVLDIRYATSNNFMEEPVYTTVAAFTRLPVVRALQKIQHELNKQGLGLKIFDAYRPYSVTVAFFEKKKDSVFLALPSKGSRHNRGCAIDLTIVKLKNGKELKMPTPYDSFSTKAYADCADLPKNVIKNRELLKSIMSKYGFTVYKEEWWHYDYNGWKAFDHTDLTFEQLLSLKH</sequence>
<feature type="binding site" evidence="9">
    <location>
        <position position="147"/>
    </location>
    <ligand>
        <name>Zn(2+)</name>
        <dbReference type="ChEBI" id="CHEBI:29105"/>
        <note>catalytic</note>
    </ligand>
</feature>
<comment type="function">
    <text evidence="9">Catalyzes hydrolysis of the D-alanyl-D-alanine dipeptide.</text>
</comment>
<dbReference type="RefSeq" id="WP_142601290.1">
    <property type="nucleotide sequence ID" value="NZ_FXSZ01000001.1"/>
</dbReference>
<dbReference type="InterPro" id="IPR000755">
    <property type="entry name" value="A_A_dipeptidase"/>
</dbReference>
<gene>
    <name evidence="11" type="ORF">SAMN06265350_101585</name>
</gene>
<dbReference type="CDD" id="cd14840">
    <property type="entry name" value="D-Ala-D-Ala_dipeptidase_Aad"/>
    <property type="match status" value="1"/>
</dbReference>
<keyword evidence="5 9" id="KW-0862">Zinc</keyword>
<accession>A0A521B1D0</accession>
<dbReference type="GO" id="GO:0008270">
    <property type="term" value="F:zinc ion binding"/>
    <property type="evidence" value="ECO:0007669"/>
    <property type="project" value="UniProtKB-UniRule"/>
</dbReference>
<keyword evidence="12" id="KW-1185">Reference proteome</keyword>
<feature type="binding site" evidence="9">
    <location>
        <position position="208"/>
    </location>
    <ligand>
        <name>Zn(2+)</name>
        <dbReference type="ChEBI" id="CHEBI:29105"/>
        <note>catalytic</note>
    </ligand>
</feature>
<dbReference type="InterPro" id="IPR009045">
    <property type="entry name" value="Zn_M74/Hedgehog-like"/>
</dbReference>
<dbReference type="PANTHER" id="PTHR43126">
    <property type="entry name" value="D-ALANYL-D-ALANINE DIPEPTIDASE"/>
    <property type="match status" value="1"/>
</dbReference>
<feature type="chain" id="PRO_5022049370" description="D-alanyl-D-alanine dipeptidase" evidence="10">
    <location>
        <begin position="19"/>
        <end position="232"/>
    </location>
</feature>
<evidence type="ECO:0000256" key="3">
    <source>
        <dbReference type="ARBA" id="ARBA00022723"/>
    </source>
</evidence>
<dbReference type="EMBL" id="FXSZ01000001">
    <property type="protein sequence ID" value="SMO40580.1"/>
    <property type="molecule type" value="Genomic_DNA"/>
</dbReference>
<feature type="site" description="Transition state stabilizer" evidence="9">
    <location>
        <position position="113"/>
    </location>
</feature>
<evidence type="ECO:0000256" key="4">
    <source>
        <dbReference type="ARBA" id="ARBA00022801"/>
    </source>
</evidence>
<keyword evidence="2 9" id="KW-0645">Protease</keyword>
<dbReference type="PANTHER" id="PTHR43126:SF1">
    <property type="entry name" value="D-ALANYL-D-ALANINE DIPEPTIDASE"/>
    <property type="match status" value="1"/>
</dbReference>
<evidence type="ECO:0000256" key="8">
    <source>
        <dbReference type="ARBA" id="ARBA00023316"/>
    </source>
</evidence>
<reference evidence="11 12" key="1">
    <citation type="submission" date="2017-05" db="EMBL/GenBank/DDBJ databases">
        <authorList>
            <person name="Varghese N."/>
            <person name="Submissions S."/>
        </authorList>
    </citation>
    <scope>NUCLEOTIDE SEQUENCE [LARGE SCALE GENOMIC DNA]</scope>
    <source>
        <strain evidence="11 12">DSM 21342</strain>
    </source>
</reference>
<dbReference type="GO" id="GO:0008237">
    <property type="term" value="F:metallopeptidase activity"/>
    <property type="evidence" value="ECO:0007669"/>
    <property type="project" value="UniProtKB-KW"/>
</dbReference>
<protein>
    <recommendedName>
        <fullName evidence="9">D-alanyl-D-alanine dipeptidase</fullName>
        <shortName evidence="9">D-Ala-D-Ala dipeptidase</shortName>
        <ecNumber evidence="9">3.4.13.22</ecNumber>
    </recommendedName>
</protein>
<evidence type="ECO:0000256" key="7">
    <source>
        <dbReference type="ARBA" id="ARBA00023049"/>
    </source>
</evidence>
<keyword evidence="4 9" id="KW-0378">Hydrolase</keyword>
<proteinExistence type="inferred from homology"/>
<dbReference type="GO" id="GO:0071555">
    <property type="term" value="P:cell wall organization"/>
    <property type="evidence" value="ECO:0007669"/>
    <property type="project" value="UniProtKB-KW"/>
</dbReference>
<dbReference type="SUPFAM" id="SSF55166">
    <property type="entry name" value="Hedgehog/DD-peptidase"/>
    <property type="match status" value="1"/>
</dbReference>
<dbReference type="HAMAP" id="MF_01924">
    <property type="entry name" value="A_A_dipeptidase"/>
    <property type="match status" value="1"/>
</dbReference>
<evidence type="ECO:0000313" key="11">
    <source>
        <dbReference type="EMBL" id="SMO40580.1"/>
    </source>
</evidence>
<keyword evidence="7 9" id="KW-0482">Metalloprotease</keyword>
<evidence type="ECO:0000256" key="6">
    <source>
        <dbReference type="ARBA" id="ARBA00022997"/>
    </source>
</evidence>
<dbReference type="OrthoDB" id="9801430at2"/>
<dbReference type="EC" id="3.4.13.22" evidence="9"/>
<organism evidence="11 12">
    <name type="scientific">Solitalea koreensis</name>
    <dbReference type="NCBI Taxonomy" id="543615"/>
    <lineage>
        <taxon>Bacteria</taxon>
        <taxon>Pseudomonadati</taxon>
        <taxon>Bacteroidota</taxon>
        <taxon>Sphingobacteriia</taxon>
        <taxon>Sphingobacteriales</taxon>
        <taxon>Sphingobacteriaceae</taxon>
        <taxon>Solitalea</taxon>
    </lineage>
</organism>
<keyword evidence="8" id="KW-0961">Cell wall biogenesis/degradation</keyword>
<evidence type="ECO:0000256" key="1">
    <source>
        <dbReference type="ARBA" id="ARBA00001362"/>
    </source>
</evidence>
<keyword evidence="3 9" id="KW-0479">Metal-binding</keyword>
<dbReference type="Pfam" id="PF01427">
    <property type="entry name" value="Peptidase_M15"/>
    <property type="match status" value="1"/>
</dbReference>
<dbReference type="Proteomes" id="UP000315971">
    <property type="component" value="Unassembled WGS sequence"/>
</dbReference>
<feature type="signal peptide" evidence="10">
    <location>
        <begin position="1"/>
        <end position="18"/>
    </location>
</feature>
<dbReference type="Gene3D" id="3.30.1380.10">
    <property type="match status" value="1"/>
</dbReference>
<feature type="binding site" evidence="9">
    <location>
        <position position="140"/>
    </location>
    <ligand>
        <name>Zn(2+)</name>
        <dbReference type="ChEBI" id="CHEBI:29105"/>
        <note>catalytic</note>
    </ligand>
</feature>